<dbReference type="Pfam" id="PF08241">
    <property type="entry name" value="Methyltransf_11"/>
    <property type="match status" value="1"/>
</dbReference>
<dbReference type="PANTHER" id="PTHR43591:SF24">
    <property type="entry name" value="2-METHOXY-6-POLYPRENYL-1,4-BENZOQUINOL METHYLASE, MITOCHONDRIAL"/>
    <property type="match status" value="1"/>
</dbReference>
<dbReference type="PANTHER" id="PTHR43591">
    <property type="entry name" value="METHYLTRANSFERASE"/>
    <property type="match status" value="1"/>
</dbReference>
<proteinExistence type="predicted"/>
<dbReference type="InterPro" id="IPR029063">
    <property type="entry name" value="SAM-dependent_MTases_sf"/>
</dbReference>
<gene>
    <name evidence="2" type="ORF">SAMN05443377_11410</name>
</gene>
<dbReference type="InterPro" id="IPR013216">
    <property type="entry name" value="Methyltransf_11"/>
</dbReference>
<dbReference type="GO" id="GO:0032259">
    <property type="term" value="P:methylation"/>
    <property type="evidence" value="ECO:0007669"/>
    <property type="project" value="UniProtKB-KW"/>
</dbReference>
<evidence type="ECO:0000313" key="3">
    <source>
        <dbReference type="Proteomes" id="UP000198815"/>
    </source>
</evidence>
<dbReference type="AlphaFoldDB" id="A0A1H9SLX6"/>
<organism evidence="2 3">
    <name type="scientific">Propionibacterium cyclohexanicum</name>
    <dbReference type="NCBI Taxonomy" id="64702"/>
    <lineage>
        <taxon>Bacteria</taxon>
        <taxon>Bacillati</taxon>
        <taxon>Actinomycetota</taxon>
        <taxon>Actinomycetes</taxon>
        <taxon>Propionibacteriales</taxon>
        <taxon>Propionibacteriaceae</taxon>
        <taxon>Propionibacterium</taxon>
    </lineage>
</organism>
<dbReference type="SUPFAM" id="SSF53335">
    <property type="entry name" value="S-adenosyl-L-methionine-dependent methyltransferases"/>
    <property type="match status" value="1"/>
</dbReference>
<evidence type="ECO:0000313" key="2">
    <source>
        <dbReference type="EMBL" id="SER85888.1"/>
    </source>
</evidence>
<accession>A0A1H9SLX6</accession>
<keyword evidence="3" id="KW-1185">Reference proteome</keyword>
<reference evidence="2 3" key="1">
    <citation type="submission" date="2016-10" db="EMBL/GenBank/DDBJ databases">
        <authorList>
            <person name="de Groot N.N."/>
        </authorList>
    </citation>
    <scope>NUCLEOTIDE SEQUENCE [LARGE SCALE GENOMIC DNA]</scope>
    <source>
        <strain evidence="2 3">DSM 16859</strain>
    </source>
</reference>
<dbReference type="STRING" id="64702.SAMN05443377_11410"/>
<protein>
    <submittedName>
        <fullName evidence="2">Methyltransferase domain-containing protein</fullName>
    </submittedName>
</protein>
<keyword evidence="2" id="KW-0808">Transferase</keyword>
<keyword evidence="2" id="KW-0489">Methyltransferase</keyword>
<dbReference type="EMBL" id="FOGZ01000014">
    <property type="protein sequence ID" value="SER85888.1"/>
    <property type="molecule type" value="Genomic_DNA"/>
</dbReference>
<name>A0A1H9SLX6_9ACTN</name>
<dbReference type="Proteomes" id="UP000198815">
    <property type="component" value="Unassembled WGS sequence"/>
</dbReference>
<dbReference type="Gene3D" id="3.40.50.150">
    <property type="entry name" value="Vaccinia Virus protein VP39"/>
    <property type="match status" value="1"/>
</dbReference>
<feature type="domain" description="Methyltransferase type 11" evidence="1">
    <location>
        <begin position="37"/>
        <end position="147"/>
    </location>
</feature>
<evidence type="ECO:0000259" key="1">
    <source>
        <dbReference type="Pfam" id="PF08241"/>
    </source>
</evidence>
<dbReference type="RefSeq" id="WP_177170129.1">
    <property type="nucleotide sequence ID" value="NZ_FOGZ01000014.1"/>
</dbReference>
<dbReference type="GO" id="GO:0008757">
    <property type="term" value="F:S-adenosylmethionine-dependent methyltransferase activity"/>
    <property type="evidence" value="ECO:0007669"/>
    <property type="project" value="InterPro"/>
</dbReference>
<sequence>MSSSPSASRHPFAAQWNHNSHYYPRIAELLDGRHLVLDVGCGDGSLARFLATGQVDATDREIDGAQPAQSSPEGTARHEVLGIDIDAPALPKDGPGTHFVLADGQQLPYPAGSFDAVVCVAALHHMNARLALAEMRRVLRPGGRIVVLGLARRSWRPDHLVTELRDVVLNAWWRQRAHYVEADTLTAKPELGWADTRALLERALPGVDVRRVPLWRWLAVWDAPQAAG</sequence>
<dbReference type="CDD" id="cd02440">
    <property type="entry name" value="AdoMet_MTases"/>
    <property type="match status" value="1"/>
</dbReference>